<feature type="domain" description="PiggyBac transposable element-derived protein" evidence="1">
    <location>
        <begin position="2"/>
        <end position="256"/>
    </location>
</feature>
<dbReference type="Pfam" id="PF13843">
    <property type="entry name" value="DDE_Tnp_1_7"/>
    <property type="match status" value="1"/>
</dbReference>
<dbReference type="RefSeq" id="XP_035442607.2">
    <property type="nucleotide sequence ID" value="XM_035586714.2"/>
</dbReference>
<dbReference type="OrthoDB" id="5876240at2759"/>
<proteinExistence type="predicted"/>
<organism evidence="2 3">
    <name type="scientific">Spodoptera frugiperda</name>
    <name type="common">Fall armyworm</name>
    <dbReference type="NCBI Taxonomy" id="7108"/>
    <lineage>
        <taxon>Eukaryota</taxon>
        <taxon>Metazoa</taxon>
        <taxon>Ecdysozoa</taxon>
        <taxon>Arthropoda</taxon>
        <taxon>Hexapoda</taxon>
        <taxon>Insecta</taxon>
        <taxon>Pterygota</taxon>
        <taxon>Neoptera</taxon>
        <taxon>Endopterygota</taxon>
        <taxon>Lepidoptera</taxon>
        <taxon>Glossata</taxon>
        <taxon>Ditrysia</taxon>
        <taxon>Noctuoidea</taxon>
        <taxon>Noctuidae</taxon>
        <taxon>Amphipyrinae</taxon>
        <taxon>Spodoptera</taxon>
    </lineage>
</organism>
<accession>A0A9R0D766</accession>
<evidence type="ECO:0000313" key="3">
    <source>
        <dbReference type="RefSeq" id="XP_035442607.2"/>
    </source>
</evidence>
<dbReference type="GeneID" id="118270909"/>
<name>A0A9R0D766_SPOFR</name>
<reference evidence="3" key="1">
    <citation type="submission" date="2025-08" db="UniProtKB">
        <authorList>
            <consortium name="RefSeq"/>
        </authorList>
    </citation>
    <scope>IDENTIFICATION</scope>
    <source>
        <tissue evidence="3">Whole larval tissue</tissue>
    </source>
</reference>
<dbReference type="InterPro" id="IPR029526">
    <property type="entry name" value="PGBD"/>
</dbReference>
<dbReference type="PANTHER" id="PTHR46599:SF3">
    <property type="entry name" value="PIGGYBAC TRANSPOSABLE ELEMENT-DERIVED PROTEIN 4"/>
    <property type="match status" value="1"/>
</dbReference>
<keyword evidence="2" id="KW-1185">Reference proteome</keyword>
<evidence type="ECO:0000259" key="1">
    <source>
        <dbReference type="Pfam" id="PF13843"/>
    </source>
</evidence>
<dbReference type="AlphaFoldDB" id="A0A9R0D766"/>
<protein>
    <submittedName>
        <fullName evidence="3">Uncharacterized protein LOC118270909</fullName>
    </submittedName>
</protein>
<evidence type="ECO:0000313" key="2">
    <source>
        <dbReference type="Proteomes" id="UP000829999"/>
    </source>
</evidence>
<dbReference type="Proteomes" id="UP000829999">
    <property type="component" value="Chromosome 15"/>
</dbReference>
<sequence>MLHFSQLDDSHRSDRLHRIRHLLGTMNNNFAKYYNPGEDLCIDESVVPFRGRIIFRQYNKQKRHKYGIKEFKLCTLPGYTYKINIYAGKENDQINTTPANVVMSLCSGLLNKGHTLYTDNWYTSIDLARNLLKNETHLVGTIRKNRKHIPKEVTTAKLKRGEHIARESDDGITVMKWKDKRDVLVLSTKHSDRFLTITKRGKAVLKPKIVIDYNRAKGAVDLSDQMAAYSSPLRKSVKWYKKVGINLLLNTAVVNALILYQMVTGNKIQIVEFRKQVLKGLFMRSEETSNNVTRPKRMRHKLTRKDGTSKNNRRTCQQCYKENTKVMGRLLAKNKTKKVVTFCETCPNKPFLCFDCFHKIH</sequence>
<gene>
    <name evidence="3" type="primary">LOC118270909</name>
</gene>
<dbReference type="PANTHER" id="PTHR46599">
    <property type="entry name" value="PIGGYBAC TRANSPOSABLE ELEMENT-DERIVED PROTEIN 4"/>
    <property type="match status" value="1"/>
</dbReference>